<evidence type="ECO:0000313" key="2">
    <source>
        <dbReference type="EMBL" id="TWU32903.1"/>
    </source>
</evidence>
<organism evidence="2 3">
    <name type="scientific">Novipirellula artificiosorum</name>
    <dbReference type="NCBI Taxonomy" id="2528016"/>
    <lineage>
        <taxon>Bacteria</taxon>
        <taxon>Pseudomonadati</taxon>
        <taxon>Planctomycetota</taxon>
        <taxon>Planctomycetia</taxon>
        <taxon>Pirellulales</taxon>
        <taxon>Pirellulaceae</taxon>
        <taxon>Novipirellula</taxon>
    </lineage>
</organism>
<evidence type="ECO:0000256" key="1">
    <source>
        <dbReference type="SAM" id="MobiDB-lite"/>
    </source>
</evidence>
<reference evidence="2 3" key="1">
    <citation type="submission" date="2019-02" db="EMBL/GenBank/DDBJ databases">
        <title>Deep-cultivation of Planctomycetes and their phenomic and genomic characterization uncovers novel biology.</title>
        <authorList>
            <person name="Wiegand S."/>
            <person name="Jogler M."/>
            <person name="Boedeker C."/>
            <person name="Pinto D."/>
            <person name="Vollmers J."/>
            <person name="Rivas-Marin E."/>
            <person name="Kohn T."/>
            <person name="Peeters S.H."/>
            <person name="Heuer A."/>
            <person name="Rast P."/>
            <person name="Oberbeckmann S."/>
            <person name="Bunk B."/>
            <person name="Jeske O."/>
            <person name="Meyerdierks A."/>
            <person name="Storesund J.E."/>
            <person name="Kallscheuer N."/>
            <person name="Luecker S."/>
            <person name="Lage O.M."/>
            <person name="Pohl T."/>
            <person name="Merkel B.J."/>
            <person name="Hornburger P."/>
            <person name="Mueller R.-W."/>
            <person name="Bruemmer F."/>
            <person name="Labrenz M."/>
            <person name="Spormann A.M."/>
            <person name="Op Den Camp H."/>
            <person name="Overmann J."/>
            <person name="Amann R."/>
            <person name="Jetten M.S.M."/>
            <person name="Mascher T."/>
            <person name="Medema M.H."/>
            <person name="Devos D.P."/>
            <person name="Kaster A.-K."/>
            <person name="Ovreas L."/>
            <person name="Rohde M."/>
            <person name="Galperin M.Y."/>
            <person name="Jogler C."/>
        </authorList>
    </citation>
    <scope>NUCLEOTIDE SEQUENCE [LARGE SCALE GENOMIC DNA]</scope>
    <source>
        <strain evidence="2 3">Poly41</strain>
    </source>
</reference>
<dbReference type="Proteomes" id="UP000319143">
    <property type="component" value="Unassembled WGS sequence"/>
</dbReference>
<dbReference type="EMBL" id="SJPV01000011">
    <property type="protein sequence ID" value="TWU32903.1"/>
    <property type="molecule type" value="Genomic_DNA"/>
</dbReference>
<dbReference type="AlphaFoldDB" id="A0A5C6D6T8"/>
<accession>A0A5C6D6T8</accession>
<comment type="caution">
    <text evidence="2">The sequence shown here is derived from an EMBL/GenBank/DDBJ whole genome shotgun (WGS) entry which is preliminary data.</text>
</comment>
<keyword evidence="3" id="KW-1185">Reference proteome</keyword>
<evidence type="ECO:0000313" key="3">
    <source>
        <dbReference type="Proteomes" id="UP000319143"/>
    </source>
</evidence>
<gene>
    <name evidence="2" type="ORF">Poly41_52810</name>
</gene>
<feature type="region of interest" description="Disordered" evidence="1">
    <location>
        <begin position="121"/>
        <end position="140"/>
    </location>
</feature>
<proteinExistence type="predicted"/>
<protein>
    <submittedName>
        <fullName evidence="2">Uncharacterized protein</fullName>
    </submittedName>
</protein>
<name>A0A5C6D6T8_9BACT</name>
<sequence length="140" mass="15963">MARPIPPEQFPFRLTEVQTPRMTNSQRLAMVRNRLRRWVAEQHGGSTEENSTSGIVSESMLIREGFFCGRSFELTDHRAIWFIEEDQLKIYSDAGNLECVFTGSEIDTVNKDHDEHSVIRMHSPTTLGPSAADQDLRRAA</sequence>